<gene>
    <name evidence="2" type="ORF">F3Y22_tig00110954pilonHSYRG00070</name>
</gene>
<dbReference type="Gene3D" id="3.40.50.1110">
    <property type="entry name" value="SGNH hydrolase"/>
    <property type="match status" value="1"/>
</dbReference>
<dbReference type="InterPro" id="IPR001087">
    <property type="entry name" value="GDSL"/>
</dbReference>
<dbReference type="AlphaFoldDB" id="A0A6A2ZA04"/>
<comment type="caution">
    <text evidence="2">The sequence shown here is derived from an EMBL/GenBank/DDBJ whole genome shotgun (WGS) entry which is preliminary data.</text>
</comment>
<evidence type="ECO:0000313" key="3">
    <source>
        <dbReference type="Proteomes" id="UP000436088"/>
    </source>
</evidence>
<proteinExistence type="inferred from homology"/>
<comment type="similarity">
    <text evidence="1">Belongs to the 'GDSL' lipolytic enzyme family.</text>
</comment>
<sequence length="166" mass="18778">MRKQRFDINGFQDFLLKALQDFVKGCRKVVIAGLPQMGCIPILITERLKPPFYQTCLEDEKADARSYNEKLLNLLPPLQAMLPGPISCFTETKEGCCGSGLLEASFLCNPETPVCETPSDFVFWDSIRPSQAAYKVMSHLFINQILPKLTLQLTFSFLAFDLFSTR</sequence>
<dbReference type="InterPro" id="IPR050592">
    <property type="entry name" value="GDSL_lipolytic_enzyme"/>
</dbReference>
<accession>A0A6A2ZA04</accession>
<dbReference type="Pfam" id="PF00657">
    <property type="entry name" value="Lipase_GDSL"/>
    <property type="match status" value="1"/>
</dbReference>
<dbReference type="InterPro" id="IPR036514">
    <property type="entry name" value="SGNH_hydro_sf"/>
</dbReference>
<keyword evidence="3" id="KW-1185">Reference proteome</keyword>
<dbReference type="GO" id="GO:0016788">
    <property type="term" value="F:hydrolase activity, acting on ester bonds"/>
    <property type="evidence" value="ECO:0007669"/>
    <property type="project" value="InterPro"/>
</dbReference>
<evidence type="ECO:0000256" key="1">
    <source>
        <dbReference type="ARBA" id="ARBA00008668"/>
    </source>
</evidence>
<dbReference type="Proteomes" id="UP000436088">
    <property type="component" value="Unassembled WGS sequence"/>
</dbReference>
<reference evidence="2" key="1">
    <citation type="submission" date="2019-09" db="EMBL/GenBank/DDBJ databases">
        <title>Draft genome information of white flower Hibiscus syriacus.</title>
        <authorList>
            <person name="Kim Y.-M."/>
        </authorList>
    </citation>
    <scope>NUCLEOTIDE SEQUENCE [LARGE SCALE GENOMIC DNA]</scope>
    <source>
        <strain evidence="2">YM2019G1</strain>
    </source>
</reference>
<organism evidence="2 3">
    <name type="scientific">Hibiscus syriacus</name>
    <name type="common">Rose of Sharon</name>
    <dbReference type="NCBI Taxonomy" id="106335"/>
    <lineage>
        <taxon>Eukaryota</taxon>
        <taxon>Viridiplantae</taxon>
        <taxon>Streptophyta</taxon>
        <taxon>Embryophyta</taxon>
        <taxon>Tracheophyta</taxon>
        <taxon>Spermatophyta</taxon>
        <taxon>Magnoliopsida</taxon>
        <taxon>eudicotyledons</taxon>
        <taxon>Gunneridae</taxon>
        <taxon>Pentapetalae</taxon>
        <taxon>rosids</taxon>
        <taxon>malvids</taxon>
        <taxon>Malvales</taxon>
        <taxon>Malvaceae</taxon>
        <taxon>Malvoideae</taxon>
        <taxon>Hibiscus</taxon>
    </lineage>
</organism>
<protein>
    <submittedName>
        <fullName evidence="2">GDSL-like Lipase/Acylhydrolase family protein</fullName>
    </submittedName>
</protein>
<dbReference type="EMBL" id="VEPZ02001180">
    <property type="protein sequence ID" value="KAE8688821.1"/>
    <property type="molecule type" value="Genomic_DNA"/>
</dbReference>
<dbReference type="PANTHER" id="PTHR45642">
    <property type="entry name" value="GDSL ESTERASE/LIPASE EXL3"/>
    <property type="match status" value="1"/>
</dbReference>
<name>A0A6A2ZA04_HIBSY</name>
<evidence type="ECO:0000313" key="2">
    <source>
        <dbReference type="EMBL" id="KAE8688821.1"/>
    </source>
</evidence>
<dbReference type="PANTHER" id="PTHR45642:SF30">
    <property type="entry name" value="SGNH HYDROLASE-TYPE ESTERASE DOMAIN-CONTAINING PROTEIN"/>
    <property type="match status" value="1"/>
</dbReference>